<keyword evidence="7" id="KW-1185">Reference proteome</keyword>
<evidence type="ECO:0000313" key="7">
    <source>
        <dbReference type="Proteomes" id="UP001221838"/>
    </source>
</evidence>
<dbReference type="PANTHER" id="PTHR30386">
    <property type="entry name" value="MEMBRANE FUSION SUBUNIT OF EMRAB-TOLC MULTIDRUG EFFLUX PUMP"/>
    <property type="match status" value="1"/>
</dbReference>
<name>A0ABT5DMP5_9BACT</name>
<evidence type="ECO:0000256" key="2">
    <source>
        <dbReference type="ARBA" id="ARBA00022692"/>
    </source>
</evidence>
<keyword evidence="3 5" id="KW-1133">Transmembrane helix</keyword>
<dbReference type="Proteomes" id="UP001221838">
    <property type="component" value="Unassembled WGS sequence"/>
</dbReference>
<evidence type="ECO:0000256" key="4">
    <source>
        <dbReference type="ARBA" id="ARBA00023136"/>
    </source>
</evidence>
<sequence length="316" mass="34879">MSPGNRPRIFREEALRHHEGARQEGDLLRISPRWTGWTYWVLLALLLFTLSYSALGTLPEYASGPAVVEVEGRSNLSVDTPGLVASVKVKAGQRVEAGQALVTFLAQGETASLDRIQREFELQLLRVLREPTDESARQTLTSLRAERELAQARQQDRTLRAPHAGVVGSLRVRPGQYISPGASVVTLIGDDVHVTLLALLPGGYRPMLEPGRSLRVEFNGFPHEYHELRIESVGDQIIGPNEARRFLGADVADALTLSGPLVMVRARIGSPTFLSKRRAFNFFDGMQARADARVRSERILVTLVPGLKGALGYEDR</sequence>
<comment type="subcellular location">
    <subcellularLocation>
        <location evidence="1">Membrane</location>
        <topology evidence="1">Single-pass membrane protein</topology>
    </subcellularLocation>
</comment>
<dbReference type="Gene3D" id="2.40.50.100">
    <property type="match status" value="1"/>
</dbReference>
<accession>A0ABT5DMP5</accession>
<organism evidence="6 7">
    <name type="scientific">Stigmatella ashevillensis</name>
    <dbReference type="NCBI Taxonomy" id="2995309"/>
    <lineage>
        <taxon>Bacteria</taxon>
        <taxon>Pseudomonadati</taxon>
        <taxon>Myxococcota</taxon>
        <taxon>Myxococcia</taxon>
        <taxon>Myxococcales</taxon>
        <taxon>Cystobacterineae</taxon>
        <taxon>Archangiaceae</taxon>
        <taxon>Stigmatella</taxon>
    </lineage>
</organism>
<dbReference type="RefSeq" id="WP_272145610.1">
    <property type="nucleotide sequence ID" value="NZ_JAQNDM010000002.1"/>
</dbReference>
<dbReference type="InterPro" id="IPR050739">
    <property type="entry name" value="MFP"/>
</dbReference>
<keyword evidence="4 5" id="KW-0472">Membrane</keyword>
<evidence type="ECO:0000256" key="1">
    <source>
        <dbReference type="ARBA" id="ARBA00004167"/>
    </source>
</evidence>
<evidence type="ECO:0000256" key="5">
    <source>
        <dbReference type="SAM" id="Phobius"/>
    </source>
</evidence>
<feature type="transmembrane region" description="Helical" evidence="5">
    <location>
        <begin position="37"/>
        <end position="55"/>
    </location>
</feature>
<dbReference type="PANTHER" id="PTHR30386:SF26">
    <property type="entry name" value="TRANSPORT PROTEIN COMB"/>
    <property type="match status" value="1"/>
</dbReference>
<dbReference type="SUPFAM" id="SSF111369">
    <property type="entry name" value="HlyD-like secretion proteins"/>
    <property type="match status" value="1"/>
</dbReference>
<evidence type="ECO:0000313" key="6">
    <source>
        <dbReference type="EMBL" id="MDC0714930.1"/>
    </source>
</evidence>
<dbReference type="EMBL" id="JAQNDM010000002">
    <property type="protein sequence ID" value="MDC0714930.1"/>
    <property type="molecule type" value="Genomic_DNA"/>
</dbReference>
<reference evidence="6 7" key="1">
    <citation type="submission" date="2022-11" db="EMBL/GenBank/DDBJ databases">
        <title>Minimal conservation of predation-associated metabolite biosynthetic gene clusters underscores biosynthetic potential of Myxococcota including descriptions for ten novel species: Archangium lansinium sp. nov., Myxococcus landrumus sp. nov., Nannocystis bai.</title>
        <authorList>
            <person name="Ahearne A."/>
            <person name="Stevens C."/>
            <person name="Dowd S."/>
        </authorList>
    </citation>
    <scope>NUCLEOTIDE SEQUENCE [LARGE SCALE GENOMIC DNA]</scope>
    <source>
        <strain evidence="6 7">NCWAL01</strain>
    </source>
</reference>
<evidence type="ECO:0000256" key="3">
    <source>
        <dbReference type="ARBA" id="ARBA00022989"/>
    </source>
</evidence>
<keyword evidence="2 5" id="KW-0812">Transmembrane</keyword>
<proteinExistence type="predicted"/>
<comment type="caution">
    <text evidence="6">The sequence shown here is derived from an EMBL/GenBank/DDBJ whole genome shotgun (WGS) entry which is preliminary data.</text>
</comment>
<gene>
    <name evidence="6" type="ORF">POL68_41155</name>
</gene>
<protein>
    <submittedName>
        <fullName evidence="6">Efflux RND transporter periplasmic adaptor subunit</fullName>
    </submittedName>
</protein>